<dbReference type="RefSeq" id="YP_392465.1">
    <property type="nucleotide sequence ID" value="NC_007522.1"/>
</dbReference>
<keyword evidence="15" id="KW-1185">Reference proteome</keyword>
<dbReference type="SUPFAM" id="SSF56672">
    <property type="entry name" value="DNA/RNA polymerases"/>
    <property type="match status" value="1"/>
</dbReference>
<dbReference type="PROSITE" id="PS51218">
    <property type="entry name" value="SF3_HELICASE_2"/>
    <property type="match status" value="1"/>
</dbReference>
<evidence type="ECO:0000256" key="9">
    <source>
        <dbReference type="ARBA" id="ARBA00022953"/>
    </source>
</evidence>
<evidence type="ECO:0000313" key="14">
    <source>
        <dbReference type="EMBL" id="BAE47143.1"/>
    </source>
</evidence>
<dbReference type="InterPro" id="IPR000605">
    <property type="entry name" value="Helicase_SF3_ssDNA/RNA_vir"/>
</dbReference>
<dbReference type="Gene3D" id="3.30.70.270">
    <property type="match status" value="1"/>
</dbReference>
<dbReference type="GO" id="GO:0003724">
    <property type="term" value="F:RNA helicase activity"/>
    <property type="evidence" value="ECO:0007669"/>
    <property type="project" value="InterPro"/>
</dbReference>
<dbReference type="EMBL" id="AB193726">
    <property type="protein sequence ID" value="BAE47143.1"/>
    <property type="molecule type" value="Genomic_RNA"/>
</dbReference>
<keyword evidence="4" id="KW-0548">Nucleotidyltransferase</keyword>
<dbReference type="InterPro" id="IPR043504">
    <property type="entry name" value="Peptidase_S1_PA_chymotrypsin"/>
</dbReference>
<feature type="transmembrane region" description="Helical" evidence="11">
    <location>
        <begin position="669"/>
        <end position="689"/>
    </location>
</feature>
<keyword evidence="7" id="KW-0788">Thiol protease</keyword>
<evidence type="ECO:0000256" key="2">
    <source>
        <dbReference type="ARBA" id="ARBA00022670"/>
    </source>
</evidence>
<feature type="domain" description="SF3 helicase" evidence="13">
    <location>
        <begin position="291"/>
        <end position="468"/>
    </location>
</feature>
<evidence type="ECO:0000259" key="13">
    <source>
        <dbReference type="PROSITE" id="PS51218"/>
    </source>
</evidence>
<keyword evidence="8" id="KW-0067">ATP-binding</keyword>
<feature type="region of interest" description="Disordered" evidence="10">
    <location>
        <begin position="717"/>
        <end position="756"/>
    </location>
</feature>
<evidence type="ECO:0000256" key="4">
    <source>
        <dbReference type="ARBA" id="ARBA00022695"/>
    </source>
</evidence>
<dbReference type="KEGG" id="vg:5076476"/>
<dbReference type="Proteomes" id="UP000011261">
    <property type="component" value="Segment"/>
</dbReference>
<dbReference type="GO" id="GO:0003968">
    <property type="term" value="F:RNA-directed RNA polymerase activity"/>
    <property type="evidence" value="ECO:0007669"/>
    <property type="project" value="UniProtKB-KW"/>
</dbReference>
<reference evidence="14 15" key="2">
    <citation type="journal article" date="2006" name="J. Gen. Virol.">
        <title>Complete nucleotide sequence and genome organization of a single-stranded RNA virus infecting the marine fungoid protist Schizochytrium sp.</title>
        <authorList>
            <person name="Takao Y."/>
            <person name="Mise K."/>
            <person name="Nagasaki K."/>
            <person name="Okuno T."/>
            <person name="Honda D."/>
        </authorList>
    </citation>
    <scope>NUCLEOTIDE SEQUENCE [LARGE SCALE GENOMIC DNA]</scope>
    <source>
        <strain evidence="15">Isolate -/Japan/AuRNAV01/2000</strain>
    </source>
</reference>
<dbReference type="InterPro" id="IPR001205">
    <property type="entry name" value="RNA-dir_pol_C"/>
</dbReference>
<feature type="domain" description="RdRp catalytic" evidence="12">
    <location>
        <begin position="1256"/>
        <end position="1397"/>
    </location>
</feature>
<reference evidence="14 15" key="1">
    <citation type="journal article" date="2005" name="Appl. Environ. Microbiol.">
        <title>Isolation and characterization of a novel single-stranded RNA Virus infectious to a marine fungoid protist, Schizochytrium sp. (Thraustochytriaceae, Labyrinthulea).</title>
        <authorList>
            <person name="Takao Y."/>
            <person name="Nagasaki K."/>
            <person name="Mise K."/>
            <person name="Okuno T."/>
            <person name="Honda D."/>
        </authorList>
    </citation>
    <scope>NUCLEOTIDE SEQUENCE [LARGE SCALE GENOMIC DNA]</scope>
    <source>
        <strain evidence="15">Isolate -/Japan/AuRNAV01/2000</strain>
    </source>
</reference>
<keyword evidence="11" id="KW-0472">Membrane</keyword>
<dbReference type="GO" id="GO:0033644">
    <property type="term" value="C:host cell membrane"/>
    <property type="evidence" value="ECO:0007669"/>
    <property type="project" value="UniProtKB-SubCell"/>
</dbReference>
<keyword evidence="1" id="KW-0696">RNA-directed RNA polymerase</keyword>
<dbReference type="Pfam" id="PF00680">
    <property type="entry name" value="RdRP_1"/>
    <property type="match status" value="1"/>
</dbReference>
<dbReference type="GO" id="GO:0003723">
    <property type="term" value="F:RNA binding"/>
    <property type="evidence" value="ECO:0007669"/>
    <property type="project" value="InterPro"/>
</dbReference>
<evidence type="ECO:0000256" key="7">
    <source>
        <dbReference type="ARBA" id="ARBA00022807"/>
    </source>
</evidence>
<dbReference type="GO" id="GO:0039694">
    <property type="term" value="P:viral RNA genome replication"/>
    <property type="evidence" value="ECO:0007669"/>
    <property type="project" value="InterPro"/>
</dbReference>
<dbReference type="GeneID" id="5076476"/>
<evidence type="ECO:0000256" key="8">
    <source>
        <dbReference type="ARBA" id="ARBA00022840"/>
    </source>
</evidence>
<accession>Q33DY4</accession>
<sequence>MDNFQSASHVALGRETAPFSNVKVNYADFLLRLQQSAEVVDLSSLKELFTNVFSDVTEEGTNFALSLMSLFYRLYKLDSLTDLFFAALDFLKSVCGVNYLVDSAQFAFDFLKTTVTNLYNKLLVAPATTESAAVDVLRNLRSNMSLVLNSDIVSAIRDFVLTLVTFRVFNKDTAFRITQTLGRARPATAVELAEICLSTAISVLNFSDQLMSGASLSEIFCDKNPVAAFTSLADELDSLRALTYSGIPEDGKVCRREYLSRVIKCVKDGEALMEDLPRNAPQRPQVQRSLKTVRLIKSDFLNMMTGESRPMPFCVCLVGMPGIGKGLLVDYVSMIWSHVKGREFDSSHVYHRQATEEYWSGYEPASKPIIHYSEPGSLNRNIAKARGDPVMSEFLSVADNQPFMCNMADVDSKGTVFACPELIVMDTNEPTMNLDVLVNNPAAVRRRILYITPTVKPEFLATGTCRMDQAKSLASDTPKLDRWTFTVHSMEPKDTKTSHTVMHLQGASIYELSDYLRARATKHVEQQAARCDLLSGENISMYLTPTTPVEAVVESSDLSPVHTEELPRSVAFALAYQAFFINLEHMFWEWICALGPLVYWTIVLIFEAIFALILWFHPQNFFLKSFSLAMWRGRLKHTSDKHSRSWNHFKATMGLENTYTPRIQPDYKVARYVAVLGGLLLLVKSYRAFSLFTEGSVLSTQKNWSEEEVDAALERVQRQSKCDMPPPREKRGNGVDWDDTDRPIPVPIDNQEQKNEPDKVVASVMKNLRVMQIAGTRTIETRILGVCEDYALVNRHSICHDKNGVWEATIRVAPDHEIGVIKCTLDSREFVQVDEDVWLIRIRGARFKDIKSYFASDYVTPPAYGSDGFIGHNPVRVKSYAPITAQDKNWGPVHVSRPLAYEWPSHAVGLCGTPLILKYSNAFGIVGLHIAGSNGHLAFSQAIRFPDVAKALNTLSATTCSLGVNSEGRLRLPKKISGLGPVTDRSPLRWEQVAGLSVYGGLVGYQAMKLGKSKLRSSGFIRHAEELTGVSPFKDGKPLYGAPPFSPGFNPNTGEYQGPYNHFVKKCGVVKKSLHPEILRQTIDTVREHILSGLKAKGVTKIAPVTLEVAQNGHPEDFYMRAMKPSTSGGWAWPGSKKKYSEQCSLDFKSDAYMPLYDVKEQVVEQLLAYERGEDALPLLGAQLKDEPRAYKKIVDRKTRVFCMSPYESTLVNRMYLMPFYTLMVEHGDIFRTAIGINMHSQDVGDLVTRMTDFSDQFMEGDYGGYDTSMPYDIGLAANTVVYQVCQDLGYDSHALQMVRGILSDNLYPTVVMRGDVFAAPALQPSGKYATAEDNSLRGLILMVYAWISECTDIGDQCTGRARTTQFQPEDFFTQVLPVIYGDDMLAGVKPVAQQFYNNNTYQTFCKEVYGLEFTNAQKTAEMANFLEWDDTSFLKRSFVFREDLQVWVAQLELASIMKSICYYLPSKSVNEDDQLIDSCVSAMRELFFHLPKEEFEVRRTRFAEVCADLFNKDATDVLKVFPSFDCIRQSLYGVPT</sequence>
<evidence type="ECO:0000259" key="12">
    <source>
        <dbReference type="PROSITE" id="PS50507"/>
    </source>
</evidence>
<evidence type="ECO:0000256" key="6">
    <source>
        <dbReference type="ARBA" id="ARBA00022801"/>
    </source>
</evidence>
<organism evidence="14 15">
    <name type="scientific">Aurantiochytrium single-stranded RNA virus 01</name>
    <dbReference type="NCBI Taxonomy" id="674971"/>
    <lineage>
        <taxon>Viruses</taxon>
        <taxon>Riboviria</taxon>
        <taxon>Orthornavirae</taxon>
        <taxon>Pisuviricota</taxon>
        <taxon>Pisoniviricetes</taxon>
        <taxon>Picornavirales</taxon>
        <taxon>Marnaviridae</taxon>
        <taxon>Labyrnavirus</taxon>
        <taxon>Labyrnavirus takaoii</taxon>
    </lineage>
</organism>
<dbReference type="Pfam" id="PF00910">
    <property type="entry name" value="RNA_helicase"/>
    <property type="match status" value="1"/>
</dbReference>
<evidence type="ECO:0000256" key="10">
    <source>
        <dbReference type="SAM" id="MobiDB-lite"/>
    </source>
</evidence>
<name>Q33DY4_9VIRU</name>
<evidence type="ECO:0000256" key="11">
    <source>
        <dbReference type="SAM" id="Phobius"/>
    </source>
</evidence>
<dbReference type="InterPro" id="IPR043128">
    <property type="entry name" value="Rev_trsase/Diguanyl_cyclase"/>
</dbReference>
<evidence type="ECO:0000256" key="5">
    <source>
        <dbReference type="ARBA" id="ARBA00022741"/>
    </source>
</evidence>
<protein>
    <submittedName>
        <fullName evidence="14">Polyprotein</fullName>
    </submittedName>
</protein>
<evidence type="ECO:0000256" key="1">
    <source>
        <dbReference type="ARBA" id="ARBA00022484"/>
    </source>
</evidence>
<dbReference type="GO" id="GO:0005524">
    <property type="term" value="F:ATP binding"/>
    <property type="evidence" value="ECO:0007669"/>
    <property type="project" value="UniProtKB-KW"/>
</dbReference>
<dbReference type="InterPro" id="IPR007094">
    <property type="entry name" value="RNA-dir_pol_PSvirus"/>
</dbReference>
<feature type="compositionally biased region" description="Basic and acidic residues" evidence="10">
    <location>
        <begin position="717"/>
        <end position="733"/>
    </location>
</feature>
<keyword evidence="11" id="KW-1133">Transmembrane helix</keyword>
<dbReference type="InterPro" id="IPR014759">
    <property type="entry name" value="Helicase_SF3_ssRNA_vir"/>
</dbReference>
<evidence type="ECO:0000256" key="3">
    <source>
        <dbReference type="ARBA" id="ARBA00022679"/>
    </source>
</evidence>
<proteinExistence type="predicted"/>
<keyword evidence="5" id="KW-0547">Nucleotide-binding</keyword>
<keyword evidence="9" id="KW-0693">Viral RNA replication</keyword>
<dbReference type="GO" id="GO:0004197">
    <property type="term" value="F:cysteine-type endopeptidase activity"/>
    <property type="evidence" value="ECO:0007669"/>
    <property type="project" value="InterPro"/>
</dbReference>
<keyword evidence="2" id="KW-0645">Protease</keyword>
<keyword evidence="11" id="KW-0812">Transmembrane</keyword>
<dbReference type="PROSITE" id="PS50507">
    <property type="entry name" value="RDRP_SSRNA_POS"/>
    <property type="match status" value="1"/>
</dbReference>
<feature type="transmembrane region" description="Helical" evidence="11">
    <location>
        <begin position="597"/>
        <end position="616"/>
    </location>
</feature>
<keyword evidence="6" id="KW-0378">Hydrolase</keyword>
<evidence type="ECO:0000313" key="15">
    <source>
        <dbReference type="Proteomes" id="UP000011261"/>
    </source>
</evidence>
<dbReference type="Gene3D" id="2.40.10.10">
    <property type="entry name" value="Trypsin-like serine proteases"/>
    <property type="match status" value="1"/>
</dbReference>
<keyword evidence="3" id="KW-0808">Transferase</keyword>
<dbReference type="SUPFAM" id="SSF50494">
    <property type="entry name" value="Trypsin-like serine proteases"/>
    <property type="match status" value="1"/>
</dbReference>
<dbReference type="GO" id="GO:0006351">
    <property type="term" value="P:DNA-templated transcription"/>
    <property type="evidence" value="ECO:0007669"/>
    <property type="project" value="InterPro"/>
</dbReference>
<dbReference type="InterPro" id="IPR009003">
    <property type="entry name" value="Peptidase_S1_PA"/>
</dbReference>
<dbReference type="InterPro" id="IPR043502">
    <property type="entry name" value="DNA/RNA_pol_sf"/>
</dbReference>
<dbReference type="GO" id="GO:0006508">
    <property type="term" value="P:proteolysis"/>
    <property type="evidence" value="ECO:0007669"/>
    <property type="project" value="UniProtKB-KW"/>
</dbReference>